<dbReference type="EMBL" id="JOTM01000011">
    <property type="protein sequence ID" value="KEK23953.1"/>
    <property type="molecule type" value="Genomic_DNA"/>
</dbReference>
<dbReference type="AlphaFoldDB" id="A0A073KNN2"/>
<reference evidence="1 2" key="1">
    <citation type="submission" date="2014-06" db="EMBL/GenBank/DDBJ databases">
        <title>Draft genome sequence of Bacillus gaemokensis JCM 15801 (MCCC 1A00707).</title>
        <authorList>
            <person name="Lai Q."/>
            <person name="Liu Y."/>
            <person name="Shao Z."/>
        </authorList>
    </citation>
    <scope>NUCLEOTIDE SEQUENCE [LARGE SCALE GENOMIC DNA]</scope>
    <source>
        <strain evidence="1 2">JCM 15801</strain>
    </source>
</reference>
<proteinExistence type="predicted"/>
<accession>A0A073KNN2</accession>
<protein>
    <recommendedName>
        <fullName evidence="3">DUF2190 family protein</fullName>
    </recommendedName>
</protein>
<keyword evidence="2" id="KW-1185">Reference proteome</keyword>
<gene>
    <name evidence="1" type="ORF">BAGA_05915</name>
</gene>
<dbReference type="Proteomes" id="UP000027778">
    <property type="component" value="Unassembled WGS sequence"/>
</dbReference>
<comment type="caution">
    <text evidence="1">The sequence shown here is derived from an EMBL/GenBank/DDBJ whole genome shotgun (WGS) entry which is preliminary data.</text>
</comment>
<organism evidence="1 2">
    <name type="scientific">Bacillus gaemokensis</name>
    <dbReference type="NCBI Taxonomy" id="574375"/>
    <lineage>
        <taxon>Bacteria</taxon>
        <taxon>Bacillati</taxon>
        <taxon>Bacillota</taxon>
        <taxon>Bacilli</taxon>
        <taxon>Bacillales</taxon>
        <taxon>Bacillaceae</taxon>
        <taxon>Bacillus</taxon>
        <taxon>Bacillus cereus group</taxon>
    </lineage>
</organism>
<dbReference type="OrthoDB" id="2327482at2"/>
<evidence type="ECO:0000313" key="2">
    <source>
        <dbReference type="Proteomes" id="UP000027778"/>
    </source>
</evidence>
<sequence length="150" mass="15637">MATYVNLDKIKATAHIESIVANVDLQNGQFLELGALQADGEARLATPSGDVTKGLVFHASVPLTYEDRTNELDFVLKAGKEGRAYVLETGNTISISESAVSGGAKKGDKVVPAPTGFAKATEAVTGLHGDVIDIEVNAIAGKMVVIRITA</sequence>
<evidence type="ECO:0000313" key="1">
    <source>
        <dbReference type="EMBL" id="KEK23953.1"/>
    </source>
</evidence>
<dbReference type="RefSeq" id="WP_033675058.1">
    <property type="nucleotide sequence ID" value="NZ_JOTM01000011.1"/>
</dbReference>
<evidence type="ECO:0008006" key="3">
    <source>
        <dbReference type="Google" id="ProtNLM"/>
    </source>
</evidence>
<name>A0A073KNN2_9BACI</name>
<dbReference type="STRING" id="574375.AZF08_20155"/>